<evidence type="ECO:0000313" key="2">
    <source>
        <dbReference type="Proteomes" id="UP000594468"/>
    </source>
</evidence>
<proteinExistence type="predicted"/>
<dbReference type="KEGG" id="pmet:G4Y79_04405"/>
<reference evidence="1 2" key="1">
    <citation type="submission" date="2020-02" db="EMBL/GenBank/DDBJ databases">
        <authorList>
            <person name="Zheng R.K."/>
            <person name="Sun C.M."/>
        </authorList>
    </citation>
    <scope>NUCLEOTIDE SEQUENCE [LARGE SCALE GENOMIC DNA]</scope>
    <source>
        <strain evidence="2">rifampicinis</strain>
    </source>
</reference>
<evidence type="ECO:0000313" key="1">
    <source>
        <dbReference type="EMBL" id="QPC83631.1"/>
    </source>
</evidence>
<protein>
    <submittedName>
        <fullName evidence="1">Uncharacterized protein</fullName>
    </submittedName>
</protein>
<dbReference type="RefSeq" id="WP_195171696.1">
    <property type="nucleotide sequence ID" value="NZ_CP062983.1"/>
</dbReference>
<dbReference type="EMBL" id="CP062983">
    <property type="protein sequence ID" value="QPC83631.1"/>
    <property type="molecule type" value="Genomic_DNA"/>
</dbReference>
<dbReference type="Proteomes" id="UP000594468">
    <property type="component" value="Chromosome"/>
</dbReference>
<organism evidence="1 2">
    <name type="scientific">Phototrophicus methaneseepsis</name>
    <dbReference type="NCBI Taxonomy" id="2710758"/>
    <lineage>
        <taxon>Bacteria</taxon>
        <taxon>Bacillati</taxon>
        <taxon>Chloroflexota</taxon>
        <taxon>Candidatus Thermofontia</taxon>
        <taxon>Phototrophicales</taxon>
        <taxon>Phototrophicaceae</taxon>
        <taxon>Phototrophicus</taxon>
    </lineage>
</organism>
<keyword evidence="2" id="KW-1185">Reference proteome</keyword>
<sequence length="120" mass="13744">MWGRKQIEAYLKQRVCDNDENGVFLSYGELYDLVGLTNKGDISQRNYVHDILGNISRDEAKDGRPLISVIVVRQVDNKPGPGFFELARKELPDQYTGLDDDTILILEFKKVIAYKQQYCG</sequence>
<gene>
    <name evidence="1" type="ORF">G4Y79_04405</name>
</gene>
<accession>A0A7S8EAZ9</accession>
<name>A0A7S8EAZ9_9CHLR</name>
<dbReference type="AlphaFoldDB" id="A0A7S8EAZ9"/>